<dbReference type="AlphaFoldDB" id="A0A4C1YWG3"/>
<dbReference type="InterPro" id="IPR036259">
    <property type="entry name" value="MFS_trans_sf"/>
</dbReference>
<feature type="transmembrane region" description="Helical" evidence="5">
    <location>
        <begin position="103"/>
        <end position="124"/>
    </location>
</feature>
<dbReference type="PROSITE" id="PS50850">
    <property type="entry name" value="MFS"/>
    <property type="match status" value="1"/>
</dbReference>
<evidence type="ECO:0000256" key="5">
    <source>
        <dbReference type="SAM" id="Phobius"/>
    </source>
</evidence>
<dbReference type="InterPro" id="IPR005829">
    <property type="entry name" value="Sugar_transporter_CS"/>
</dbReference>
<dbReference type="SUPFAM" id="SSF103473">
    <property type="entry name" value="MFS general substrate transporter"/>
    <property type="match status" value="1"/>
</dbReference>
<dbReference type="EMBL" id="BGZK01001481">
    <property type="protein sequence ID" value="GBP80791.1"/>
    <property type="molecule type" value="Genomic_DNA"/>
</dbReference>
<dbReference type="Gene3D" id="1.20.1250.20">
    <property type="entry name" value="MFS general substrate transporter like domains"/>
    <property type="match status" value="1"/>
</dbReference>
<comment type="caution">
    <text evidence="7">The sequence shown here is derived from an EMBL/GenBank/DDBJ whole genome shotgun (WGS) entry which is preliminary data.</text>
</comment>
<evidence type="ECO:0000256" key="3">
    <source>
        <dbReference type="ARBA" id="ARBA00022989"/>
    </source>
</evidence>
<evidence type="ECO:0000256" key="1">
    <source>
        <dbReference type="ARBA" id="ARBA00004141"/>
    </source>
</evidence>
<sequence length="321" mass="34769">MLLAGVAYAVPNWRRLLRTIHAPALMLPLYWLLLDESPRWLATRGRRADAARVLRKAARWNGIVLDENALASLEKTNESSVETTREHTGETGPWRRLVRSRALMARLALCSCCWAATSFVYYGLTINSVSLSERKHVDFALNMLMEVVASLLLAMALERFGRRKSILTALFACGVVCVLPYFISHGGVSLGLFLAGKLAVTFAFNGLYIHTTELFPTETRSSALSACSLVGRVGSILAPQTPLLVTKGRLSGSDLEIVTFLTAGYLCPQSVYVQAALFGGVAMTAALLLLLAPETRRAPLPDTAAAAAALGRQQIAPAPVR</sequence>
<keyword evidence="2 5" id="KW-0812">Transmembrane</keyword>
<keyword evidence="3 5" id="KW-1133">Transmembrane helix</keyword>
<proteinExistence type="predicted"/>
<evidence type="ECO:0000256" key="4">
    <source>
        <dbReference type="ARBA" id="ARBA00023136"/>
    </source>
</evidence>
<keyword evidence="4 5" id="KW-0472">Membrane</keyword>
<dbReference type="Proteomes" id="UP000299102">
    <property type="component" value="Unassembled WGS sequence"/>
</dbReference>
<name>A0A4C1YWG3_EUMVA</name>
<evidence type="ECO:0000259" key="6">
    <source>
        <dbReference type="PROSITE" id="PS50850"/>
    </source>
</evidence>
<protein>
    <recommendedName>
        <fullName evidence="6">Major facilitator superfamily (MFS) profile domain-containing protein</fullName>
    </recommendedName>
</protein>
<evidence type="ECO:0000313" key="7">
    <source>
        <dbReference type="EMBL" id="GBP80791.1"/>
    </source>
</evidence>
<evidence type="ECO:0000256" key="2">
    <source>
        <dbReference type="ARBA" id="ARBA00022692"/>
    </source>
</evidence>
<dbReference type="OrthoDB" id="2261376at2759"/>
<accession>A0A4C1YWG3</accession>
<feature type="transmembrane region" description="Helical" evidence="5">
    <location>
        <begin position="16"/>
        <end position="34"/>
    </location>
</feature>
<dbReference type="GO" id="GO:0022857">
    <property type="term" value="F:transmembrane transporter activity"/>
    <property type="evidence" value="ECO:0007669"/>
    <property type="project" value="InterPro"/>
</dbReference>
<dbReference type="PANTHER" id="PTHR24064">
    <property type="entry name" value="SOLUTE CARRIER FAMILY 22 MEMBER"/>
    <property type="match status" value="1"/>
</dbReference>
<feature type="domain" description="Major facilitator superfamily (MFS) profile" evidence="6">
    <location>
        <begin position="1"/>
        <end position="297"/>
    </location>
</feature>
<comment type="subcellular location">
    <subcellularLocation>
        <location evidence="1">Membrane</location>
        <topology evidence="1">Multi-pass membrane protein</topology>
    </subcellularLocation>
</comment>
<gene>
    <name evidence="7" type="ORF">EVAR_54236_1</name>
</gene>
<feature type="transmembrane region" description="Helical" evidence="5">
    <location>
        <begin position="139"/>
        <end position="157"/>
    </location>
</feature>
<keyword evidence="8" id="KW-1185">Reference proteome</keyword>
<dbReference type="STRING" id="151549.A0A4C1YWG3"/>
<feature type="transmembrane region" description="Helical" evidence="5">
    <location>
        <begin position="166"/>
        <end position="183"/>
    </location>
</feature>
<dbReference type="InterPro" id="IPR020846">
    <property type="entry name" value="MFS_dom"/>
</dbReference>
<organism evidence="7 8">
    <name type="scientific">Eumeta variegata</name>
    <name type="common">Bagworm moth</name>
    <name type="synonym">Eumeta japonica</name>
    <dbReference type="NCBI Taxonomy" id="151549"/>
    <lineage>
        <taxon>Eukaryota</taxon>
        <taxon>Metazoa</taxon>
        <taxon>Ecdysozoa</taxon>
        <taxon>Arthropoda</taxon>
        <taxon>Hexapoda</taxon>
        <taxon>Insecta</taxon>
        <taxon>Pterygota</taxon>
        <taxon>Neoptera</taxon>
        <taxon>Endopterygota</taxon>
        <taxon>Lepidoptera</taxon>
        <taxon>Glossata</taxon>
        <taxon>Ditrysia</taxon>
        <taxon>Tineoidea</taxon>
        <taxon>Psychidae</taxon>
        <taxon>Oiketicinae</taxon>
        <taxon>Eumeta</taxon>
    </lineage>
</organism>
<dbReference type="Pfam" id="PF00083">
    <property type="entry name" value="Sugar_tr"/>
    <property type="match status" value="1"/>
</dbReference>
<dbReference type="PROSITE" id="PS00216">
    <property type="entry name" value="SUGAR_TRANSPORT_1"/>
    <property type="match status" value="1"/>
</dbReference>
<dbReference type="GO" id="GO:0016020">
    <property type="term" value="C:membrane"/>
    <property type="evidence" value="ECO:0007669"/>
    <property type="project" value="UniProtKB-SubCell"/>
</dbReference>
<dbReference type="InterPro" id="IPR005828">
    <property type="entry name" value="MFS_sugar_transport-like"/>
</dbReference>
<reference evidence="7 8" key="1">
    <citation type="journal article" date="2019" name="Commun. Biol.">
        <title>The bagworm genome reveals a unique fibroin gene that provides high tensile strength.</title>
        <authorList>
            <person name="Kono N."/>
            <person name="Nakamura H."/>
            <person name="Ohtoshi R."/>
            <person name="Tomita M."/>
            <person name="Numata K."/>
            <person name="Arakawa K."/>
        </authorList>
    </citation>
    <scope>NUCLEOTIDE SEQUENCE [LARGE SCALE GENOMIC DNA]</scope>
</reference>
<evidence type="ECO:0000313" key="8">
    <source>
        <dbReference type="Proteomes" id="UP000299102"/>
    </source>
</evidence>
<feature type="transmembrane region" description="Helical" evidence="5">
    <location>
        <begin position="271"/>
        <end position="292"/>
    </location>
</feature>